<dbReference type="Gene3D" id="3.90.1150.10">
    <property type="entry name" value="Aspartate Aminotransferase, domain 1"/>
    <property type="match status" value="1"/>
</dbReference>
<protein>
    <recommendedName>
        <fullName evidence="2">Aminotransferase class V domain-containing protein</fullName>
    </recommendedName>
</protein>
<dbReference type="AlphaFoldDB" id="A0A382KCH9"/>
<dbReference type="InterPro" id="IPR015424">
    <property type="entry name" value="PyrdxlP-dep_Trfase"/>
</dbReference>
<evidence type="ECO:0000313" key="3">
    <source>
        <dbReference type="EMBL" id="SVC22180.1"/>
    </source>
</evidence>
<dbReference type="InterPro" id="IPR015422">
    <property type="entry name" value="PyrdxlP-dep_Trfase_small"/>
</dbReference>
<dbReference type="EMBL" id="UINC01079811">
    <property type="protein sequence ID" value="SVC22180.1"/>
    <property type="molecule type" value="Genomic_DNA"/>
</dbReference>
<dbReference type="Pfam" id="PF00266">
    <property type="entry name" value="Aminotran_5"/>
    <property type="match status" value="1"/>
</dbReference>
<proteinExistence type="predicted"/>
<evidence type="ECO:0000259" key="2">
    <source>
        <dbReference type="Pfam" id="PF00266"/>
    </source>
</evidence>
<reference evidence="3" key="1">
    <citation type="submission" date="2018-05" db="EMBL/GenBank/DDBJ databases">
        <authorList>
            <person name="Lanie J.A."/>
            <person name="Ng W.-L."/>
            <person name="Kazmierczak K.M."/>
            <person name="Andrzejewski T.M."/>
            <person name="Davidsen T.M."/>
            <person name="Wayne K.J."/>
            <person name="Tettelin H."/>
            <person name="Glass J.I."/>
            <person name="Rusch D."/>
            <person name="Podicherti R."/>
            <person name="Tsui H.-C.T."/>
            <person name="Winkler M.E."/>
        </authorList>
    </citation>
    <scope>NUCLEOTIDE SEQUENCE</scope>
</reference>
<dbReference type="SUPFAM" id="SSF53383">
    <property type="entry name" value="PLP-dependent transferases"/>
    <property type="match status" value="1"/>
</dbReference>
<feature type="non-terminal residue" evidence="3">
    <location>
        <position position="1"/>
    </location>
</feature>
<comment type="cofactor">
    <cofactor evidence="1">
        <name>pyridoxal 5'-phosphate</name>
        <dbReference type="ChEBI" id="CHEBI:597326"/>
    </cofactor>
</comment>
<dbReference type="InterPro" id="IPR000192">
    <property type="entry name" value="Aminotrans_V_dom"/>
</dbReference>
<dbReference type="PANTHER" id="PTHR11601:SF34">
    <property type="entry name" value="CYSTEINE DESULFURASE"/>
    <property type="match status" value="1"/>
</dbReference>
<name>A0A382KCH9_9ZZZZ</name>
<feature type="domain" description="Aminotransferase class V" evidence="2">
    <location>
        <begin position="4"/>
        <end position="90"/>
    </location>
</feature>
<sequence>LKQAVPDIQIHGCQSPRLINTTCVRMQGLAAETQVIAMDLAGVSVSAGSACSSGKVATSHVLKAMGLSSKVANQTIRMSIGWATTKADIEHAAGTWIGLQEKAQPTELLQEQPTE</sequence>
<organism evidence="3">
    <name type="scientific">marine metagenome</name>
    <dbReference type="NCBI Taxonomy" id="408172"/>
    <lineage>
        <taxon>unclassified sequences</taxon>
        <taxon>metagenomes</taxon>
        <taxon>ecological metagenomes</taxon>
    </lineage>
</organism>
<dbReference type="PANTHER" id="PTHR11601">
    <property type="entry name" value="CYSTEINE DESULFURYLASE FAMILY MEMBER"/>
    <property type="match status" value="1"/>
</dbReference>
<accession>A0A382KCH9</accession>
<evidence type="ECO:0000256" key="1">
    <source>
        <dbReference type="ARBA" id="ARBA00001933"/>
    </source>
</evidence>
<gene>
    <name evidence="3" type="ORF">METZ01_LOCUS275034</name>
</gene>